<dbReference type="GO" id="GO:0030261">
    <property type="term" value="P:chromosome condensation"/>
    <property type="evidence" value="ECO:0007669"/>
    <property type="project" value="UniProtKB-KW"/>
</dbReference>
<feature type="region of interest" description="Disordered" evidence="4">
    <location>
        <begin position="77"/>
        <end position="96"/>
    </location>
</feature>
<dbReference type="HOGENOM" id="CLU_083488_0_0_1"/>
<evidence type="ECO:0000256" key="2">
    <source>
        <dbReference type="ARBA" id="ARBA00023067"/>
    </source>
</evidence>
<keyword evidence="2" id="KW-0226">DNA condensation</keyword>
<evidence type="ECO:0000259" key="6">
    <source>
        <dbReference type="Pfam" id="PF06278"/>
    </source>
</evidence>
<evidence type="ECO:0000313" key="8">
    <source>
        <dbReference type="Ensembl" id="ENSACAP00000012857.3"/>
    </source>
</evidence>
<proteinExistence type="predicted"/>
<reference evidence="8" key="2">
    <citation type="submission" date="2025-08" db="UniProtKB">
        <authorList>
            <consortium name="Ensembl"/>
        </authorList>
    </citation>
    <scope>IDENTIFICATION</scope>
</reference>
<organism evidence="8 9">
    <name type="scientific">Anolis carolinensis</name>
    <name type="common">Green anole</name>
    <name type="synonym">American chameleon</name>
    <dbReference type="NCBI Taxonomy" id="28377"/>
    <lineage>
        <taxon>Eukaryota</taxon>
        <taxon>Metazoa</taxon>
        <taxon>Chordata</taxon>
        <taxon>Craniata</taxon>
        <taxon>Vertebrata</taxon>
        <taxon>Euteleostomi</taxon>
        <taxon>Lepidosauria</taxon>
        <taxon>Squamata</taxon>
        <taxon>Bifurcata</taxon>
        <taxon>Unidentata</taxon>
        <taxon>Episquamata</taxon>
        <taxon>Toxicofera</taxon>
        <taxon>Iguania</taxon>
        <taxon>Dactyloidae</taxon>
        <taxon>Anolis</taxon>
    </lineage>
</organism>
<keyword evidence="5" id="KW-1133">Transmembrane helix</keyword>
<reference evidence="8" key="1">
    <citation type="submission" date="2009-12" db="EMBL/GenBank/DDBJ databases">
        <title>The Genome Sequence of Anolis carolinensis (Green Anole Lizard).</title>
        <authorList>
            <consortium name="The Genome Sequencing Platform"/>
            <person name="Di Palma F."/>
            <person name="Alfoldi J."/>
            <person name="Heiman D."/>
            <person name="Young S."/>
            <person name="Grabherr M."/>
            <person name="Johnson J."/>
            <person name="Lander E.S."/>
            <person name="Lindblad-Toh K."/>
        </authorList>
    </citation>
    <scope>NUCLEOTIDE SEQUENCE [LARGE SCALE GENOMIC DNA]</scope>
    <source>
        <strain evidence="8">JBL SC #1</strain>
    </source>
</reference>
<name>H9GJL1_ANOCA</name>
<dbReference type="Bgee" id="ENSACAG00000013108">
    <property type="expression patterns" value="Expressed in ovary and 12 other cell types or tissues"/>
</dbReference>
<dbReference type="AlphaFoldDB" id="H9GJL1"/>
<dbReference type="InterPro" id="IPR009378">
    <property type="entry name" value="H2_N"/>
</dbReference>
<dbReference type="Pfam" id="PF16869">
    <property type="entry name" value="CNDH2_M"/>
    <property type="match status" value="1"/>
</dbReference>
<evidence type="ECO:0000256" key="4">
    <source>
        <dbReference type="SAM" id="MobiDB-lite"/>
    </source>
</evidence>
<evidence type="ECO:0000256" key="3">
    <source>
        <dbReference type="ARBA" id="ARBA00030479"/>
    </source>
</evidence>
<sequence length="348" mass="38248">MTTYLRFSCEDLAFFILQLEQICISFDGGKTTMNFIEAALLIQGSACIYSKKVEYLYSLVYQALDFISNKKREKLPTSVGADGADSDANAGPAEEKDEFLSLNDIQDTSRASMDLREDRQRSSVSIVPLTPMVLVPPEEAEKKGNPLFSKKGEMLASRRDFRMNTCTPHVNGTFMLQLADLSPTQCPPRRDRECPSMGVPSIVPGAGATPVEGSVCNTPVLALNFSGDGGGDNAFCENDDGCNDILLDIPERVLDASLGDVEDHVAYQMVCKGSIVCHHLEILWSLWQRRVQPSQGCIWGYGRKQEGKNAEGFWLVVVVVVVVVVFIYEEGGAGKTSFHHVSCINLMI</sequence>
<feature type="domain" description="Condensin II complex subunit H2 N-terminal" evidence="6">
    <location>
        <begin position="12"/>
        <end position="105"/>
    </location>
</feature>
<dbReference type="GeneTree" id="ENSGT00390000014443"/>
<dbReference type="InterPro" id="IPR031739">
    <property type="entry name" value="Ncaph2"/>
</dbReference>
<feature type="domain" description="Condensin II complex subunit H2 middle" evidence="7">
    <location>
        <begin position="129"/>
        <end position="185"/>
    </location>
</feature>
<protein>
    <recommendedName>
        <fullName evidence="1">Condensin-2 complex subunit H2</fullName>
    </recommendedName>
    <alternativeName>
        <fullName evidence="3">Non-SMC condensin II complex subunit H2</fullName>
    </alternativeName>
</protein>
<dbReference type="Pfam" id="PF06278">
    <property type="entry name" value="CNDH2_N"/>
    <property type="match status" value="1"/>
</dbReference>
<dbReference type="InterPro" id="IPR031719">
    <property type="entry name" value="H2_M"/>
</dbReference>
<dbReference type="InParanoid" id="H9GJL1"/>
<accession>H9GJL1</accession>
<feature type="transmembrane region" description="Helical" evidence="5">
    <location>
        <begin position="312"/>
        <end position="328"/>
    </location>
</feature>
<evidence type="ECO:0000256" key="5">
    <source>
        <dbReference type="SAM" id="Phobius"/>
    </source>
</evidence>
<dbReference type="PANTHER" id="PTHR14324">
    <property type="entry name" value="CONDENSIN-2 COMPLEX SUBUNIT H2"/>
    <property type="match status" value="1"/>
</dbReference>
<dbReference type="PANTHER" id="PTHR14324:SF3">
    <property type="entry name" value="CONDENSIN-2 COMPLEX SUBUNIT H2"/>
    <property type="match status" value="1"/>
</dbReference>
<feature type="compositionally biased region" description="Low complexity" evidence="4">
    <location>
        <begin position="80"/>
        <end position="92"/>
    </location>
</feature>
<evidence type="ECO:0000256" key="1">
    <source>
        <dbReference type="ARBA" id="ARBA00016903"/>
    </source>
</evidence>
<dbReference type="Ensembl" id="ENSACAT00000013114.4">
    <property type="protein sequence ID" value="ENSACAP00000012857.3"/>
    <property type="gene ID" value="ENSACAG00000013108.4"/>
</dbReference>
<keyword evidence="9" id="KW-1185">Reference proteome</keyword>
<evidence type="ECO:0000313" key="9">
    <source>
        <dbReference type="Proteomes" id="UP000001646"/>
    </source>
</evidence>
<keyword evidence="5" id="KW-0812">Transmembrane</keyword>
<keyword evidence="5" id="KW-0472">Membrane</keyword>
<dbReference type="STRING" id="28377.ENSACAP00000012857"/>
<dbReference type="Proteomes" id="UP000001646">
    <property type="component" value="Unplaced"/>
</dbReference>
<reference evidence="8" key="3">
    <citation type="submission" date="2025-09" db="UniProtKB">
        <authorList>
            <consortium name="Ensembl"/>
        </authorList>
    </citation>
    <scope>IDENTIFICATION</scope>
</reference>
<dbReference type="eggNOG" id="KOG2359">
    <property type="taxonomic scope" value="Eukaryota"/>
</dbReference>
<evidence type="ECO:0000259" key="7">
    <source>
        <dbReference type="Pfam" id="PF16869"/>
    </source>
</evidence>